<accession>A0A367P7R9</accession>
<evidence type="ECO:0000313" key="1">
    <source>
        <dbReference type="EMBL" id="RCJ03563.1"/>
    </source>
</evidence>
<dbReference type="Proteomes" id="UP000253501">
    <property type="component" value="Unassembled WGS sequence"/>
</dbReference>
<gene>
    <name evidence="1" type="ORF">DDK22_36630</name>
</gene>
<evidence type="ECO:0000313" key="2">
    <source>
        <dbReference type="Proteomes" id="UP000253501"/>
    </source>
</evidence>
<protein>
    <recommendedName>
        <fullName evidence="3">Transposase</fullName>
    </recommendedName>
</protein>
<organism evidence="1 2">
    <name type="scientific">Cupriavidus necator</name>
    <name type="common">Alcaligenes eutrophus</name>
    <name type="synonym">Ralstonia eutropha</name>
    <dbReference type="NCBI Taxonomy" id="106590"/>
    <lineage>
        <taxon>Bacteria</taxon>
        <taxon>Pseudomonadati</taxon>
        <taxon>Pseudomonadota</taxon>
        <taxon>Betaproteobacteria</taxon>
        <taxon>Burkholderiales</taxon>
        <taxon>Burkholderiaceae</taxon>
        <taxon>Cupriavidus</taxon>
    </lineage>
</organism>
<evidence type="ECO:0008006" key="3">
    <source>
        <dbReference type="Google" id="ProtNLM"/>
    </source>
</evidence>
<sequence>MPLRMKCRFIVIDGVDFASHRGAARAALIDAFGKRPVTMRLLQRLSPVGERIWYQQASVDVPTGFNPETARTRGAGVLGLDLNARGVAWAVVKPYGNRLREGHPQSGFLDWDLKGLSDAVRKQVIGTTVAELVRLAKRLGIAVAIENLDFATKKAGLRAGGVNKRYNEMLSSFASSQFAELMTRAC</sequence>
<feature type="non-terminal residue" evidence="1">
    <location>
        <position position="186"/>
    </location>
</feature>
<dbReference type="AlphaFoldDB" id="A0A367P7R9"/>
<proteinExistence type="predicted"/>
<comment type="caution">
    <text evidence="1">The sequence shown here is derived from an EMBL/GenBank/DDBJ whole genome shotgun (WGS) entry which is preliminary data.</text>
</comment>
<reference evidence="1 2" key="1">
    <citation type="submission" date="2018-04" db="EMBL/GenBank/DDBJ databases">
        <title>Cupriavidus necator CR12 genome sequencing and assembly.</title>
        <authorList>
            <person name="Ben Fekih I."/>
            <person name="Mazhar H.S."/>
            <person name="Bello S.K."/>
            <person name="Rensing C."/>
        </authorList>
    </citation>
    <scope>NUCLEOTIDE SEQUENCE [LARGE SCALE GENOMIC DNA]</scope>
    <source>
        <strain evidence="1 2">CR12</strain>
    </source>
</reference>
<dbReference type="EMBL" id="QDHA01000144">
    <property type="protein sequence ID" value="RCJ03563.1"/>
    <property type="molecule type" value="Genomic_DNA"/>
</dbReference>
<name>A0A367P7R9_CUPNE</name>